<evidence type="ECO:0000313" key="1">
    <source>
        <dbReference type="EMBL" id="SEF59056.1"/>
    </source>
</evidence>
<keyword evidence="2" id="KW-1185">Reference proteome</keyword>
<evidence type="ECO:0000313" key="2">
    <source>
        <dbReference type="Proteomes" id="UP000236738"/>
    </source>
</evidence>
<dbReference type="SUPFAM" id="SSF46785">
    <property type="entry name" value="Winged helix' DNA-binding domain"/>
    <property type="match status" value="1"/>
</dbReference>
<reference evidence="2" key="1">
    <citation type="submission" date="2016-10" db="EMBL/GenBank/DDBJ databases">
        <authorList>
            <person name="Varghese N."/>
            <person name="Submissions S."/>
        </authorList>
    </citation>
    <scope>NUCLEOTIDE SEQUENCE [LARGE SCALE GENOMIC DNA]</scope>
    <source>
        <strain evidence="2">DSM 21580</strain>
    </source>
</reference>
<accession>A0A1H5T8E8</accession>
<evidence type="ECO:0008006" key="3">
    <source>
        <dbReference type="Google" id="ProtNLM"/>
    </source>
</evidence>
<dbReference type="EMBL" id="FNUS01000001">
    <property type="protein sequence ID" value="SEF59056.1"/>
    <property type="molecule type" value="Genomic_DNA"/>
</dbReference>
<protein>
    <recommendedName>
        <fullName evidence="3">Transcriptional regulator</fullName>
    </recommendedName>
</protein>
<dbReference type="Gene3D" id="1.10.10.10">
    <property type="entry name" value="Winged helix-like DNA-binding domain superfamily/Winged helix DNA-binding domain"/>
    <property type="match status" value="1"/>
</dbReference>
<gene>
    <name evidence="1" type="ORF">SAMN05421847_0397</name>
</gene>
<organism evidence="1 2">
    <name type="scientific">Halpernia humi</name>
    <dbReference type="NCBI Taxonomy" id="493375"/>
    <lineage>
        <taxon>Bacteria</taxon>
        <taxon>Pseudomonadati</taxon>
        <taxon>Bacteroidota</taxon>
        <taxon>Flavobacteriia</taxon>
        <taxon>Flavobacteriales</taxon>
        <taxon>Weeksellaceae</taxon>
        <taxon>Chryseobacterium group</taxon>
        <taxon>Halpernia</taxon>
    </lineage>
</organism>
<dbReference type="InterPro" id="IPR036388">
    <property type="entry name" value="WH-like_DNA-bd_sf"/>
</dbReference>
<name>A0A1H5T8E8_9FLAO</name>
<dbReference type="Proteomes" id="UP000236738">
    <property type="component" value="Unassembled WGS sequence"/>
</dbReference>
<proteinExistence type="predicted"/>
<dbReference type="AlphaFoldDB" id="A0A1H5T8E8"/>
<dbReference type="InterPro" id="IPR036390">
    <property type="entry name" value="WH_DNA-bd_sf"/>
</dbReference>
<sequence>MLQTKNIYLHFEIFRMNKPLNIDDALFHKLVNFYTENYHLPPLAAKIYAYLIFDFDMQGFSFEELVDVLKASKSSVSCSLQLLLQNEHITVLNKIDERKRYFILNPDYVKIRFSSLIEKLYKELDILEDLKALKKNESNDEKNNIYINKLDIYIDLLNSNINSFSETIKKLYQ</sequence>